<dbReference type="Proteomes" id="UP000803884">
    <property type="component" value="Unassembled WGS sequence"/>
</dbReference>
<feature type="transmembrane region" description="Helical" evidence="8">
    <location>
        <begin position="81"/>
        <end position="103"/>
    </location>
</feature>
<evidence type="ECO:0000313" key="10">
    <source>
        <dbReference type="Proteomes" id="UP000803884"/>
    </source>
</evidence>
<dbReference type="GO" id="GO:0016020">
    <property type="term" value="C:membrane"/>
    <property type="evidence" value="ECO:0007669"/>
    <property type="project" value="UniProtKB-SubCell"/>
</dbReference>
<comment type="subcellular location">
    <subcellularLocation>
        <location evidence="1">Membrane</location>
        <topology evidence="1">Multi-pass membrane protein</topology>
    </subcellularLocation>
</comment>
<evidence type="ECO:0000313" key="9">
    <source>
        <dbReference type="EMBL" id="KAL1583702.1"/>
    </source>
</evidence>
<evidence type="ECO:0000256" key="5">
    <source>
        <dbReference type="ARBA" id="ARBA00023136"/>
    </source>
</evidence>
<dbReference type="EMBL" id="JAAQHG020000032">
    <property type="protein sequence ID" value="KAL1583702.1"/>
    <property type="molecule type" value="Genomic_DNA"/>
</dbReference>
<comment type="caution">
    <text evidence="9">The sequence shown here is derived from an EMBL/GenBank/DDBJ whole genome shotgun (WGS) entry which is preliminary data.</text>
</comment>
<sequence>MLPYINIPFEYGANMLGASTDELKLIFCFLLSYPLAGVLKRLPDNNPKLKNYFIIAVGVFYLVGIFDLWEGLALVVTDAAATYLIAAYVEGPYMPWIGFVVIMGHMSVSHIHRQKADAPSTIDITGAQMVMVMKLTAFCWNVWDGKQDQSDLNDYQRERALKELPDPLDFAAYVAFFPSLMAGPAFDYADYRRWLETSMFDLPPGTDPSKAPPTRKKRKIPRSATPAMKKLIVGLSWILVFLVGSGHFNTDVFLTDKYKELGIFSRIFQMYMMNVVARMKYYGVWTLTEGACIMAGIGYKGVDPKTGKPNWDRLTNIRPLGVELAQNSHAYLGNWNINTNNWLRNYMYLRVTPKGRKPGFRATLATFVTSAFWHGFYPGYYLTFVLAAFMQNTAKNARRLLRPFFLTPDGSKPLPMKRYYDIFSWFITQFAFCFVTSPFILLTLSASLRAWAAVYFYAAIGVTLCGAFTASPGKRWLQRKIKARGPRPDMKRQESMENIAGATLGVPTDPGVEFDEMVDEIVEEVRKRRGGKDLPDPAEVRKQVERTLSEKAKALSEGVTSGESKAE</sequence>
<dbReference type="PANTHER" id="PTHR13906:SF4">
    <property type="entry name" value="LYSOPHOSPHOLIPID ACYLTRANSFERASE 6"/>
    <property type="match status" value="1"/>
</dbReference>
<feature type="compositionally biased region" description="Polar residues" evidence="7">
    <location>
        <begin position="558"/>
        <end position="567"/>
    </location>
</feature>
<feature type="transmembrane region" description="Helical" evidence="8">
    <location>
        <begin position="450"/>
        <end position="470"/>
    </location>
</feature>
<keyword evidence="5 8" id="KW-0472">Membrane</keyword>
<keyword evidence="10" id="KW-1185">Reference proteome</keyword>
<name>A0AB34KJ21_9PEZI</name>
<reference evidence="9 10" key="1">
    <citation type="journal article" date="2020" name="Microbiol. Resour. Announc.">
        <title>Draft Genome Sequence of a Cladosporium Species Isolated from the Mesophotic Ascidian Didemnum maculosum.</title>
        <authorList>
            <person name="Gioti A."/>
            <person name="Siaperas R."/>
            <person name="Nikolaivits E."/>
            <person name="Le Goff G."/>
            <person name="Ouazzani J."/>
            <person name="Kotoulas G."/>
            <person name="Topakas E."/>
        </authorList>
    </citation>
    <scope>NUCLEOTIDE SEQUENCE [LARGE SCALE GENOMIC DNA]</scope>
    <source>
        <strain evidence="9 10">TM138-S3</strain>
    </source>
</reference>
<keyword evidence="3 8" id="KW-0812">Transmembrane</keyword>
<dbReference type="GO" id="GO:0046474">
    <property type="term" value="P:glycerophospholipid biosynthetic process"/>
    <property type="evidence" value="ECO:0007669"/>
    <property type="project" value="TreeGrafter"/>
</dbReference>
<dbReference type="InterPro" id="IPR004299">
    <property type="entry name" value="MBOAT_fam"/>
</dbReference>
<dbReference type="AlphaFoldDB" id="A0AB34KJ21"/>
<dbReference type="GO" id="GO:0047184">
    <property type="term" value="F:1-acylglycerophosphocholine O-acyltransferase activity"/>
    <property type="evidence" value="ECO:0007669"/>
    <property type="project" value="TreeGrafter"/>
</dbReference>
<organism evidence="9 10">
    <name type="scientific">Cladosporium halotolerans</name>
    <dbReference type="NCBI Taxonomy" id="1052096"/>
    <lineage>
        <taxon>Eukaryota</taxon>
        <taxon>Fungi</taxon>
        <taxon>Dikarya</taxon>
        <taxon>Ascomycota</taxon>
        <taxon>Pezizomycotina</taxon>
        <taxon>Dothideomycetes</taxon>
        <taxon>Dothideomycetidae</taxon>
        <taxon>Cladosporiales</taxon>
        <taxon>Cladosporiaceae</taxon>
        <taxon>Cladosporium</taxon>
    </lineage>
</organism>
<keyword evidence="4 8" id="KW-1133">Transmembrane helix</keyword>
<evidence type="ECO:0000256" key="3">
    <source>
        <dbReference type="ARBA" id="ARBA00022692"/>
    </source>
</evidence>
<protein>
    <recommendedName>
        <fullName evidence="11">Lysophospholipid acyltransferase</fullName>
    </recommendedName>
</protein>
<feature type="transmembrane region" description="Helical" evidence="8">
    <location>
        <begin position="371"/>
        <end position="390"/>
    </location>
</feature>
<evidence type="ECO:0000256" key="6">
    <source>
        <dbReference type="ARBA" id="ARBA00023315"/>
    </source>
</evidence>
<accession>A0AB34KJ21</accession>
<gene>
    <name evidence="9" type="ORF">WHR41_07496</name>
</gene>
<evidence type="ECO:0000256" key="8">
    <source>
        <dbReference type="SAM" id="Phobius"/>
    </source>
</evidence>
<feature type="transmembrane region" description="Helical" evidence="8">
    <location>
        <begin position="422"/>
        <end position="444"/>
    </location>
</feature>
<dbReference type="GO" id="GO:0003841">
    <property type="term" value="F:1-acylglycerol-3-phosphate O-acyltransferase activity"/>
    <property type="evidence" value="ECO:0007669"/>
    <property type="project" value="TreeGrafter"/>
</dbReference>
<evidence type="ECO:0008006" key="11">
    <source>
        <dbReference type="Google" id="ProtNLM"/>
    </source>
</evidence>
<dbReference type="PANTHER" id="PTHR13906">
    <property type="entry name" value="PORCUPINE"/>
    <property type="match status" value="1"/>
</dbReference>
<keyword evidence="2" id="KW-0808">Transferase</keyword>
<dbReference type="RefSeq" id="XP_069226809.1">
    <property type="nucleotide sequence ID" value="XM_069376100.1"/>
</dbReference>
<dbReference type="InterPro" id="IPR049941">
    <property type="entry name" value="LPLAT_7/PORCN-like"/>
</dbReference>
<dbReference type="GO" id="GO:0030258">
    <property type="term" value="P:lipid modification"/>
    <property type="evidence" value="ECO:0007669"/>
    <property type="project" value="TreeGrafter"/>
</dbReference>
<feature type="region of interest" description="Disordered" evidence="7">
    <location>
        <begin position="547"/>
        <end position="567"/>
    </location>
</feature>
<evidence type="ECO:0000256" key="7">
    <source>
        <dbReference type="SAM" id="MobiDB-lite"/>
    </source>
</evidence>
<dbReference type="Pfam" id="PF03062">
    <property type="entry name" value="MBOAT"/>
    <property type="match status" value="1"/>
</dbReference>
<evidence type="ECO:0000256" key="4">
    <source>
        <dbReference type="ARBA" id="ARBA00022989"/>
    </source>
</evidence>
<evidence type="ECO:0000256" key="1">
    <source>
        <dbReference type="ARBA" id="ARBA00004141"/>
    </source>
</evidence>
<feature type="transmembrane region" description="Helical" evidence="8">
    <location>
        <begin position="23"/>
        <end position="39"/>
    </location>
</feature>
<feature type="transmembrane region" description="Helical" evidence="8">
    <location>
        <begin position="51"/>
        <end position="69"/>
    </location>
</feature>
<dbReference type="GO" id="GO:0005783">
    <property type="term" value="C:endoplasmic reticulum"/>
    <property type="evidence" value="ECO:0007669"/>
    <property type="project" value="TreeGrafter"/>
</dbReference>
<feature type="transmembrane region" description="Helical" evidence="8">
    <location>
        <begin position="227"/>
        <end position="248"/>
    </location>
</feature>
<evidence type="ECO:0000256" key="2">
    <source>
        <dbReference type="ARBA" id="ARBA00022679"/>
    </source>
</evidence>
<proteinExistence type="predicted"/>
<dbReference type="GeneID" id="96008938"/>
<keyword evidence="6" id="KW-0012">Acyltransferase</keyword>